<dbReference type="OrthoDB" id="3542456at2"/>
<keyword evidence="2" id="KW-1185">Reference proteome</keyword>
<protein>
    <submittedName>
        <fullName evidence="1">Uncharacterized protein</fullName>
    </submittedName>
</protein>
<sequence length="193" mass="20600">MTDNTARGLGLFGALGTTFDLFHESLDHWFQTSWMACNKRRHGDQRVYRDGVPVGAEPDDRAGQPTLTASQLGRRACTAHVAVYTAGQIAAATAVTRMLGYRLPPSAVLAGAAITAGTHWLLDRGPTLTRLAALAGRSEYLASVTVVRQPDGAAEQHGAGTAWNEMDRSAHRLLGWVATAVTVILALTKGHRS</sequence>
<comment type="caution">
    <text evidence="1">The sequence shown here is derived from an EMBL/GenBank/DDBJ whole genome shotgun (WGS) entry which is preliminary data.</text>
</comment>
<dbReference type="EMBL" id="QUNO01000035">
    <property type="protein sequence ID" value="REH25990.1"/>
    <property type="molecule type" value="Genomic_DNA"/>
</dbReference>
<dbReference type="AlphaFoldDB" id="A0A3E0GUW4"/>
<evidence type="ECO:0000313" key="1">
    <source>
        <dbReference type="EMBL" id="REH25990.1"/>
    </source>
</evidence>
<organism evidence="1 2">
    <name type="scientific">Kutzneria buriramensis</name>
    <dbReference type="NCBI Taxonomy" id="1045776"/>
    <lineage>
        <taxon>Bacteria</taxon>
        <taxon>Bacillati</taxon>
        <taxon>Actinomycetota</taxon>
        <taxon>Actinomycetes</taxon>
        <taxon>Pseudonocardiales</taxon>
        <taxon>Pseudonocardiaceae</taxon>
        <taxon>Kutzneria</taxon>
    </lineage>
</organism>
<evidence type="ECO:0000313" key="2">
    <source>
        <dbReference type="Proteomes" id="UP000256269"/>
    </source>
</evidence>
<proteinExistence type="predicted"/>
<dbReference type="RefSeq" id="WP_116182080.1">
    <property type="nucleotide sequence ID" value="NZ_CP144375.1"/>
</dbReference>
<accession>A0A3E0GUW4</accession>
<reference evidence="1 2" key="1">
    <citation type="submission" date="2018-08" db="EMBL/GenBank/DDBJ databases">
        <title>Genomic Encyclopedia of Archaeal and Bacterial Type Strains, Phase II (KMG-II): from individual species to whole genera.</title>
        <authorList>
            <person name="Goeker M."/>
        </authorList>
    </citation>
    <scope>NUCLEOTIDE SEQUENCE [LARGE SCALE GENOMIC DNA]</scope>
    <source>
        <strain evidence="1 2">DSM 45791</strain>
    </source>
</reference>
<name>A0A3E0GUW4_9PSEU</name>
<gene>
    <name evidence="1" type="ORF">BCF44_13529</name>
</gene>
<dbReference type="Proteomes" id="UP000256269">
    <property type="component" value="Unassembled WGS sequence"/>
</dbReference>